<dbReference type="CDD" id="cd08897">
    <property type="entry name" value="SRPBCC_CalC_Aha1-like_4"/>
    <property type="match status" value="1"/>
</dbReference>
<dbReference type="OrthoDB" id="384974at2"/>
<dbReference type="AlphaFoldDB" id="A0A291QWM6"/>
<accession>A0A291QWM6</accession>
<dbReference type="RefSeq" id="WP_098194637.1">
    <property type="nucleotide sequence ID" value="NZ_CP023777.1"/>
</dbReference>
<organism evidence="3 4">
    <name type="scientific">Chitinophaga caeni</name>
    <dbReference type="NCBI Taxonomy" id="2029983"/>
    <lineage>
        <taxon>Bacteria</taxon>
        <taxon>Pseudomonadati</taxon>
        <taxon>Bacteroidota</taxon>
        <taxon>Chitinophagia</taxon>
        <taxon>Chitinophagales</taxon>
        <taxon>Chitinophagaceae</taxon>
        <taxon>Chitinophaga</taxon>
    </lineage>
</organism>
<protein>
    <submittedName>
        <fullName evidence="3">Activator of HSP90 ATPase</fullName>
    </submittedName>
</protein>
<comment type="similarity">
    <text evidence="1">Belongs to the AHA1 family.</text>
</comment>
<dbReference type="Gene3D" id="3.30.530.20">
    <property type="match status" value="1"/>
</dbReference>
<proteinExistence type="inferred from homology"/>
<name>A0A291QWM6_9BACT</name>
<gene>
    <name evidence="3" type="ORF">COR50_14430</name>
</gene>
<reference evidence="3 4" key="1">
    <citation type="submission" date="2017-10" db="EMBL/GenBank/DDBJ databases">
        <title>Paenichitinophaga pekingensis gen. nov., sp. nov., isolated from activated sludge.</title>
        <authorList>
            <person name="Jin D."/>
            <person name="Kong X."/>
            <person name="Deng Y."/>
            <person name="Bai Z."/>
        </authorList>
    </citation>
    <scope>NUCLEOTIDE SEQUENCE [LARGE SCALE GENOMIC DNA]</scope>
    <source>
        <strain evidence="3 4">13</strain>
    </source>
</reference>
<dbReference type="SUPFAM" id="SSF55961">
    <property type="entry name" value="Bet v1-like"/>
    <property type="match status" value="1"/>
</dbReference>
<dbReference type="Proteomes" id="UP000220133">
    <property type="component" value="Chromosome"/>
</dbReference>
<dbReference type="EMBL" id="CP023777">
    <property type="protein sequence ID" value="ATL48263.1"/>
    <property type="molecule type" value="Genomic_DNA"/>
</dbReference>
<evidence type="ECO:0000313" key="4">
    <source>
        <dbReference type="Proteomes" id="UP000220133"/>
    </source>
</evidence>
<dbReference type="InterPro" id="IPR013538">
    <property type="entry name" value="ASHA1/2-like_C"/>
</dbReference>
<dbReference type="Pfam" id="PF08327">
    <property type="entry name" value="AHSA1"/>
    <property type="match status" value="1"/>
</dbReference>
<evidence type="ECO:0000256" key="1">
    <source>
        <dbReference type="ARBA" id="ARBA00006817"/>
    </source>
</evidence>
<feature type="domain" description="Activator of Hsp90 ATPase homologue 1/2-like C-terminal" evidence="2">
    <location>
        <begin position="13"/>
        <end position="134"/>
    </location>
</feature>
<evidence type="ECO:0000259" key="2">
    <source>
        <dbReference type="Pfam" id="PF08327"/>
    </source>
</evidence>
<dbReference type="InterPro" id="IPR023393">
    <property type="entry name" value="START-like_dom_sf"/>
</dbReference>
<keyword evidence="4" id="KW-1185">Reference proteome</keyword>
<sequence>MSNKVTVTATVNADSKKVWDYYNQPEHITKWNFADPSWHCPSATNDMRVGGKYVSRMEAKDGSFGFDFEATYDEVVEGKKFTYTMPGGRQVTVVFNGNNGSTGIDVTFDAETENPIEMQRDGWQAILDNFKKYTEAN</sequence>
<dbReference type="KEGG" id="cbae:COR50_14430"/>
<evidence type="ECO:0000313" key="3">
    <source>
        <dbReference type="EMBL" id="ATL48263.1"/>
    </source>
</evidence>